<dbReference type="InterPro" id="IPR036551">
    <property type="entry name" value="Flavin_trans-like"/>
</dbReference>
<reference evidence="7" key="1">
    <citation type="submission" date="2022-10" db="EMBL/GenBank/DDBJ databases">
        <title>Complete genome sequence of Schlegelella aquatica LMG 23380.</title>
        <authorList>
            <person name="Musilova J."/>
            <person name="Kourilova X."/>
            <person name="Bezdicek M."/>
            <person name="Hermankova K."/>
            <person name="Obruca S."/>
            <person name="Sedlar K."/>
        </authorList>
    </citation>
    <scope>NUCLEOTIDE SEQUENCE</scope>
    <source>
        <strain evidence="7">LMG 23380</strain>
    </source>
</reference>
<comment type="catalytic activity">
    <reaction evidence="3 4">
        <text>(R)-4'-phosphopantothenate + L-cysteine + CTP = N-[(R)-4-phosphopantothenoyl]-L-cysteine + CMP + diphosphate + H(+)</text>
        <dbReference type="Rhea" id="RHEA:19397"/>
        <dbReference type="ChEBI" id="CHEBI:10986"/>
        <dbReference type="ChEBI" id="CHEBI:15378"/>
        <dbReference type="ChEBI" id="CHEBI:33019"/>
        <dbReference type="ChEBI" id="CHEBI:35235"/>
        <dbReference type="ChEBI" id="CHEBI:37563"/>
        <dbReference type="ChEBI" id="CHEBI:59458"/>
        <dbReference type="ChEBI" id="CHEBI:60377"/>
        <dbReference type="EC" id="6.3.2.5"/>
    </reaction>
</comment>
<protein>
    <recommendedName>
        <fullName evidence="3">Coenzyme A biosynthesis bifunctional protein CoaBC</fullName>
    </recommendedName>
    <alternativeName>
        <fullName evidence="3">DNA/pantothenate metabolism flavoprotein</fullName>
    </alternativeName>
    <alternativeName>
        <fullName evidence="3">Phosphopantothenoylcysteine synthetase/decarboxylase</fullName>
        <shortName evidence="3">PPCS-PPCDC</shortName>
    </alternativeName>
    <domain>
        <recommendedName>
            <fullName evidence="3">Phosphopantothenoylcysteine decarboxylase</fullName>
            <shortName evidence="3">PPC decarboxylase</shortName>
            <shortName evidence="3">PPC-DC</shortName>
            <ecNumber evidence="3">4.1.1.36</ecNumber>
        </recommendedName>
        <alternativeName>
            <fullName evidence="3">CoaC</fullName>
        </alternativeName>
    </domain>
    <domain>
        <recommendedName>
            <fullName evidence="3">Phosphopantothenate--cysteine ligase</fullName>
            <ecNumber evidence="3">6.3.2.5</ecNumber>
        </recommendedName>
        <alternativeName>
            <fullName evidence="3">CoaB</fullName>
        </alternativeName>
        <alternativeName>
            <fullName evidence="3">Phosphopantothenoylcysteine synthetase</fullName>
            <shortName evidence="3">PPC synthetase</shortName>
            <shortName evidence="3">PPC-S</shortName>
        </alternativeName>
    </domain>
</protein>
<comment type="pathway">
    <text evidence="3 4">Cofactor biosynthesis; coenzyme A biosynthesis; CoA from (R)-pantothenate: step 2/5.</text>
</comment>
<evidence type="ECO:0000256" key="2">
    <source>
        <dbReference type="ARBA" id="ARBA00023239"/>
    </source>
</evidence>
<dbReference type="PANTHER" id="PTHR14359:SF6">
    <property type="entry name" value="PHOSPHOPANTOTHENOYLCYSTEINE DECARBOXYLASE"/>
    <property type="match status" value="1"/>
</dbReference>
<comment type="function">
    <text evidence="3">Catalyzes two sequential steps in the biosynthesis of coenzyme A. In the first step cysteine is conjugated to 4'-phosphopantothenate to form 4-phosphopantothenoylcysteine. In the second step the latter compound is decarboxylated to form 4'-phosphopantotheine.</text>
</comment>
<comment type="cofactor">
    <cofactor evidence="3">
        <name>FMN</name>
        <dbReference type="ChEBI" id="CHEBI:58210"/>
    </cofactor>
    <text evidence="3">Binds 1 FMN per subunit.</text>
</comment>
<comment type="similarity">
    <text evidence="3 4">In the C-terminal section; belongs to the PPC synthetase family.</text>
</comment>
<feature type="binding site" evidence="3">
    <location>
        <position position="291"/>
    </location>
    <ligand>
        <name>CTP</name>
        <dbReference type="ChEBI" id="CHEBI:37563"/>
    </ligand>
</feature>
<comment type="similarity">
    <text evidence="3 4">In the N-terminal section; belongs to the HFCD (homo-oligomeric flavin containing Cys decarboxylase) superfamily.</text>
</comment>
<feature type="binding site" evidence="3">
    <location>
        <position position="337"/>
    </location>
    <ligand>
        <name>CTP</name>
        <dbReference type="ChEBI" id="CHEBI:37563"/>
    </ligand>
</feature>
<dbReference type="Gene3D" id="3.40.50.1950">
    <property type="entry name" value="Flavin prenyltransferase-like"/>
    <property type="match status" value="1"/>
</dbReference>
<dbReference type="RefSeq" id="WP_264891596.1">
    <property type="nucleotide sequence ID" value="NZ_CP110257.1"/>
</dbReference>
<accession>A0ABY6MQ67</accession>
<evidence type="ECO:0000313" key="8">
    <source>
        <dbReference type="Proteomes" id="UP001163266"/>
    </source>
</evidence>
<evidence type="ECO:0000256" key="3">
    <source>
        <dbReference type="HAMAP-Rule" id="MF_02225"/>
    </source>
</evidence>
<dbReference type="Pfam" id="PF02441">
    <property type="entry name" value="Flavoprotein"/>
    <property type="match status" value="1"/>
</dbReference>
<dbReference type="GO" id="GO:0004633">
    <property type="term" value="F:phosphopantothenoylcysteine decarboxylase activity"/>
    <property type="evidence" value="ECO:0007669"/>
    <property type="project" value="UniProtKB-EC"/>
</dbReference>
<comment type="function">
    <text evidence="4">Catalyzes two steps in the biosynthesis of coenzyme A. In the first step cysteine is conjugated to 4'-phosphopantothenate to form 4-phosphopantothenoylcysteine, in the latter compound is decarboxylated to form 4'-phosphopantotheine.</text>
</comment>
<keyword evidence="8" id="KW-1185">Reference proteome</keyword>
<evidence type="ECO:0000313" key="7">
    <source>
        <dbReference type="EMBL" id="UZD54027.1"/>
    </source>
</evidence>
<keyword evidence="3 4" id="KW-0285">Flavoprotein</keyword>
<feature type="region of interest" description="Phosphopantothenoylcysteine decarboxylase" evidence="3">
    <location>
        <begin position="1"/>
        <end position="202"/>
    </location>
</feature>
<keyword evidence="3 4" id="KW-0288">FMN</keyword>
<dbReference type="InterPro" id="IPR005252">
    <property type="entry name" value="CoaBC"/>
</dbReference>
<feature type="binding site" evidence="3">
    <location>
        <position position="351"/>
    </location>
    <ligand>
        <name>CTP</name>
        <dbReference type="ChEBI" id="CHEBI:37563"/>
    </ligand>
</feature>
<keyword evidence="3 4" id="KW-0436">Ligase</keyword>
<evidence type="ECO:0000256" key="1">
    <source>
        <dbReference type="ARBA" id="ARBA00022793"/>
    </source>
</evidence>
<comment type="cofactor">
    <cofactor evidence="3">
        <name>Mg(2+)</name>
        <dbReference type="ChEBI" id="CHEBI:18420"/>
    </cofactor>
</comment>
<dbReference type="EC" id="6.3.2.5" evidence="3"/>
<dbReference type="InterPro" id="IPR003382">
    <property type="entry name" value="Flavoprotein"/>
</dbReference>
<feature type="domain" description="DNA/pantothenate metabolism flavoprotein C-terminal" evidence="6">
    <location>
        <begin position="199"/>
        <end position="408"/>
    </location>
</feature>
<sequence>MSIADTPELQGRRIVLGLSGGIACYKSAELVRLLVKAGASVHVVMTEAAQHFVTPVTFQALSGHPVYTDQWDAREPNNMAHINLTRGADAIVIAPASADGIAKLAQGRADDLLSLLCLARPWGAGEERCPLLLAPAMNREMWAHPATQRNVAQVRADGALVLGPALGDQACGEVGDGRMLEPEELLEEIVAALRPKSLLGRKVLVTAGPTFEAIDPVRGITNLSSGKMGFAIARAAREAGAEVTLVAGPVALATPRGVRRLDVRSAQEMHDAVVPIAAQYDVFVATAAVADWRPATLAPHKIKKDGKKLAPSFELTENPDILATVAALPKPPYCVGFAAESENLLAHARSKLERKRVPLVVGNLGPATFGKDHNSLLLVDAQGHRELPPGGGMADKQTLARLLVAEIAGRLAAYQA</sequence>
<dbReference type="HAMAP" id="MF_02225">
    <property type="entry name" value="CoaBC"/>
    <property type="match status" value="1"/>
</dbReference>
<keyword evidence="1 3" id="KW-0210">Decarboxylase</keyword>
<organism evidence="7 8">
    <name type="scientific">Caldimonas aquatica</name>
    <dbReference type="NCBI Taxonomy" id="376175"/>
    <lineage>
        <taxon>Bacteria</taxon>
        <taxon>Pseudomonadati</taxon>
        <taxon>Pseudomonadota</taxon>
        <taxon>Betaproteobacteria</taxon>
        <taxon>Burkholderiales</taxon>
        <taxon>Sphaerotilaceae</taxon>
        <taxon>Caldimonas</taxon>
    </lineage>
</organism>
<dbReference type="EC" id="4.1.1.36" evidence="3"/>
<dbReference type="Gene3D" id="3.40.50.10300">
    <property type="entry name" value="CoaB-like"/>
    <property type="match status" value="1"/>
</dbReference>
<feature type="region of interest" description="Phosphopantothenate--cysteine ligase" evidence="3">
    <location>
        <begin position="203"/>
        <end position="416"/>
    </location>
</feature>
<feature type="binding site" evidence="3">
    <location>
        <position position="355"/>
    </location>
    <ligand>
        <name>CTP</name>
        <dbReference type="ChEBI" id="CHEBI:37563"/>
    </ligand>
</feature>
<comment type="caution">
    <text evidence="3">Lacks conserved residue(s) required for the propagation of feature annotation.</text>
</comment>
<proteinExistence type="inferred from homology"/>
<name>A0ABY6MQ67_9BURK</name>
<gene>
    <name evidence="3 7" type="primary">coaBC</name>
    <name evidence="7" type="ORF">OMP39_10095</name>
</gene>
<dbReference type="Pfam" id="PF04127">
    <property type="entry name" value="DFP"/>
    <property type="match status" value="1"/>
</dbReference>
<dbReference type="NCBIfam" id="TIGR00521">
    <property type="entry name" value="coaBC_dfp"/>
    <property type="match status" value="1"/>
</dbReference>
<feature type="binding site" evidence="3">
    <location>
        <position position="301"/>
    </location>
    <ligand>
        <name>CTP</name>
        <dbReference type="ChEBI" id="CHEBI:37563"/>
    </ligand>
</feature>
<feature type="binding site" evidence="3">
    <location>
        <begin position="319"/>
        <end position="322"/>
    </location>
    <ligand>
        <name>CTP</name>
        <dbReference type="ChEBI" id="CHEBI:37563"/>
    </ligand>
</feature>
<feature type="domain" description="Flavoprotein" evidence="5">
    <location>
        <begin position="13"/>
        <end position="192"/>
    </location>
</feature>
<dbReference type="PANTHER" id="PTHR14359">
    <property type="entry name" value="HOMO-OLIGOMERIC FLAVIN CONTAINING CYS DECARBOXYLASE FAMILY"/>
    <property type="match status" value="1"/>
</dbReference>
<keyword evidence="3" id="KW-0511">Multifunctional enzyme</keyword>
<comment type="catalytic activity">
    <reaction evidence="3 4">
        <text>N-[(R)-4-phosphopantothenoyl]-L-cysteine + H(+) = (R)-4'-phosphopantetheine + CO2</text>
        <dbReference type="Rhea" id="RHEA:16793"/>
        <dbReference type="ChEBI" id="CHEBI:15378"/>
        <dbReference type="ChEBI" id="CHEBI:16526"/>
        <dbReference type="ChEBI" id="CHEBI:59458"/>
        <dbReference type="ChEBI" id="CHEBI:61723"/>
        <dbReference type="EC" id="4.1.1.36"/>
    </reaction>
</comment>
<keyword evidence="3" id="KW-0479">Metal-binding</keyword>
<evidence type="ECO:0000259" key="5">
    <source>
        <dbReference type="Pfam" id="PF02441"/>
    </source>
</evidence>
<dbReference type="GO" id="GO:0004632">
    <property type="term" value="F:phosphopantothenate--cysteine ligase activity"/>
    <property type="evidence" value="ECO:0007669"/>
    <property type="project" value="UniProtKB-EC"/>
</dbReference>
<comment type="pathway">
    <text evidence="3 4">Cofactor biosynthesis; coenzyme A biosynthesis; CoA from (R)-pantothenate: step 3/5.</text>
</comment>
<evidence type="ECO:0000256" key="4">
    <source>
        <dbReference type="RuleBase" id="RU364078"/>
    </source>
</evidence>
<dbReference type="SUPFAM" id="SSF52507">
    <property type="entry name" value="Homo-oligomeric flavin-containing Cys decarboxylases, HFCD"/>
    <property type="match status" value="1"/>
</dbReference>
<dbReference type="EMBL" id="CP110257">
    <property type="protein sequence ID" value="UZD54027.1"/>
    <property type="molecule type" value="Genomic_DNA"/>
</dbReference>
<dbReference type="SUPFAM" id="SSF102645">
    <property type="entry name" value="CoaB-like"/>
    <property type="match status" value="1"/>
</dbReference>
<evidence type="ECO:0000259" key="6">
    <source>
        <dbReference type="Pfam" id="PF04127"/>
    </source>
</evidence>
<keyword evidence="2 3" id="KW-0456">Lyase</keyword>
<feature type="active site" description="Proton donor" evidence="3">
    <location>
        <position position="171"/>
    </location>
</feature>
<dbReference type="Proteomes" id="UP001163266">
    <property type="component" value="Chromosome"/>
</dbReference>
<dbReference type="InterPro" id="IPR035929">
    <property type="entry name" value="CoaB-like_sf"/>
</dbReference>
<keyword evidence="3" id="KW-0460">Magnesium</keyword>
<dbReference type="InterPro" id="IPR007085">
    <property type="entry name" value="DNA/pantothenate-metab_flavo_C"/>
</dbReference>